<proteinExistence type="evidence at transcript level"/>
<accession>A0A890UJG8</accession>
<reference evidence="1" key="1">
    <citation type="submission" date="2020-03" db="EMBL/GenBank/DDBJ databases">
        <title>Chemosensory and opsin genes in newly emerged and sexual maturity Agrilus planipennis.</title>
        <authorList>
            <person name="Zhang S."/>
        </authorList>
    </citation>
    <scope>NUCLEOTIDE SEQUENCE</scope>
</reference>
<dbReference type="OrthoDB" id="6344725at2759"/>
<sequence>MLLYLAALVVVALAAPQPQEQYTNKYDNVDLDQILNNERLLSGYFKCLLDKGPCTPDGAELKKNIPDALTNGCGKCTKHQQEGSEKIIKFLIDKKPDMWKELEGKYDPEGIYAKKYEEEAKKRGVKV</sequence>
<dbReference type="Gene3D" id="1.10.2080.10">
    <property type="entry name" value="Insect odorant-binding protein A10/Ejaculatory bulb-specific protein 3"/>
    <property type="match status" value="1"/>
</dbReference>
<dbReference type="AlphaFoldDB" id="A0A890UJG8"/>
<dbReference type="EMBL" id="MT136975">
    <property type="protein sequence ID" value="QRI42713.1"/>
    <property type="molecule type" value="mRNA"/>
</dbReference>
<organism evidence="1">
    <name type="scientific">Agrilus planipennis</name>
    <name type="common">Emerald ash borer</name>
    <name type="synonym">Agrilus marcopoli</name>
    <dbReference type="NCBI Taxonomy" id="224129"/>
    <lineage>
        <taxon>Eukaryota</taxon>
        <taxon>Metazoa</taxon>
        <taxon>Ecdysozoa</taxon>
        <taxon>Arthropoda</taxon>
        <taxon>Hexapoda</taxon>
        <taxon>Insecta</taxon>
        <taxon>Pterygota</taxon>
        <taxon>Neoptera</taxon>
        <taxon>Endopterygota</taxon>
        <taxon>Coleoptera</taxon>
        <taxon>Polyphaga</taxon>
        <taxon>Elateriformia</taxon>
        <taxon>Buprestoidea</taxon>
        <taxon>Buprestidae</taxon>
        <taxon>Agrilinae</taxon>
        <taxon>Agrilus</taxon>
    </lineage>
</organism>
<dbReference type="InterPro" id="IPR005055">
    <property type="entry name" value="A10/PebIII"/>
</dbReference>
<protein>
    <submittedName>
        <fullName evidence="1">Chemosensory protein 18</fullName>
    </submittedName>
</protein>
<dbReference type="PANTHER" id="PTHR11257:SF12">
    <property type="entry name" value="EJACULATORY BULB-SPECIFIC PROTEIN 3-RELATED"/>
    <property type="match status" value="1"/>
</dbReference>
<dbReference type="PANTHER" id="PTHR11257">
    <property type="entry name" value="CHEMOSENSORY PROTEIN-RELATED"/>
    <property type="match status" value="1"/>
</dbReference>
<evidence type="ECO:0000313" key="1">
    <source>
        <dbReference type="EMBL" id="QRI42713.1"/>
    </source>
</evidence>
<dbReference type="SUPFAM" id="SSF100910">
    <property type="entry name" value="Chemosensory protein Csp2"/>
    <property type="match status" value="1"/>
</dbReference>
<dbReference type="InterPro" id="IPR036682">
    <property type="entry name" value="OS_D_A10/PebIII_sf"/>
</dbReference>
<name>A0A890UJG8_AGRPL</name>
<dbReference type="Pfam" id="PF03392">
    <property type="entry name" value="OS-D"/>
    <property type="match status" value="1"/>
</dbReference>
<reference evidence="1" key="2">
    <citation type="journal article" name="Front. Genet.">
        <title>The Characteristics of Chemosensory and Opsin Genes in Newly Emerged and Sexually Mature Agrilus planipennis, an Important Quarantine Forest Beetle.</title>
        <authorList>
            <person name="Shen S."/>
            <person name="Fan Z."/>
            <person name="Zhang X."/>
            <person name="Kong X."/>
            <person name="Liu F."/>
            <person name="Zhang Z."/>
            <person name="Zhang X."/>
            <person name="Hu X."/>
            <person name="Zhang S."/>
        </authorList>
    </citation>
    <scope>NUCLEOTIDE SEQUENCE</scope>
</reference>